<protein>
    <recommendedName>
        <fullName evidence="6">Exonuclease SbcC</fullName>
    </recommendedName>
</protein>
<evidence type="ECO:0008006" key="6">
    <source>
        <dbReference type="Google" id="ProtNLM"/>
    </source>
</evidence>
<feature type="region of interest" description="Disordered" evidence="1">
    <location>
        <begin position="157"/>
        <end position="185"/>
    </location>
</feature>
<evidence type="ECO:0000313" key="4">
    <source>
        <dbReference type="Proteomes" id="UP000051645"/>
    </source>
</evidence>
<organism evidence="2 5">
    <name type="scientific">Lactobacillus selangorensis</name>
    <dbReference type="NCBI Taxonomy" id="81857"/>
    <lineage>
        <taxon>Bacteria</taxon>
        <taxon>Bacillati</taxon>
        <taxon>Bacillota</taxon>
        <taxon>Bacilli</taxon>
        <taxon>Lactobacillales</taxon>
        <taxon>Lactobacillaceae</taxon>
        <taxon>Lactobacillus</taxon>
    </lineage>
</organism>
<evidence type="ECO:0000313" key="5">
    <source>
        <dbReference type="Proteomes" id="UP000051751"/>
    </source>
</evidence>
<sequence length="294" mass="34169">MDTEQCLNHQKRFFTDFAQAWQDRSDLNLYDGIDATADSLRLEISEVPDYILAYDKQAESELESYLQEGLVKWLAEYLPFFEISPNGIVMFGDWYHRRQFGVLDVWQRRIVQTNEEQRAIIPELQELSTDPDNYLQSQLNDLHNRIYEKADALKRELDASHSDDPEAPASAAADNERSRTQQKTRSTGFKNFFQDFMEGDDSEVAATNEAEHHDTKDLQQQYDEAKQTADQRYNQQQRQVQVESAVVRYEYQAVVAQYPSMKDFMQALNEMPARYMDSLKVKAGLATQSDKDGE</sequence>
<dbReference type="EMBL" id="JQAZ01000006">
    <property type="protein sequence ID" value="KRN30536.1"/>
    <property type="molecule type" value="Genomic_DNA"/>
</dbReference>
<dbReference type="PATRIC" id="fig|81857.3.peg.1851"/>
<evidence type="ECO:0000256" key="1">
    <source>
        <dbReference type="SAM" id="MobiDB-lite"/>
    </source>
</evidence>
<dbReference type="Proteomes" id="UP000051751">
    <property type="component" value="Unassembled WGS sequence"/>
</dbReference>
<accession>A0A0R2FH94</accession>
<proteinExistence type="predicted"/>
<evidence type="ECO:0000313" key="3">
    <source>
        <dbReference type="EMBL" id="KRN30536.1"/>
    </source>
</evidence>
<dbReference type="STRING" id="81857.IV38_GL001834"/>
<comment type="caution">
    <text evidence="2">The sequence shown here is derived from an EMBL/GenBank/DDBJ whole genome shotgun (WGS) entry which is preliminary data.</text>
</comment>
<evidence type="ECO:0000313" key="2">
    <source>
        <dbReference type="EMBL" id="KRN27993.1"/>
    </source>
</evidence>
<keyword evidence="4" id="KW-1185">Reference proteome</keyword>
<name>A0A0R2FH94_9LACO</name>
<dbReference type="OrthoDB" id="2248290at2"/>
<dbReference type="RefSeq" id="WP_057770394.1">
    <property type="nucleotide sequence ID" value="NZ_JQAT01000005.1"/>
</dbReference>
<dbReference type="EMBL" id="JQAT01000005">
    <property type="protein sequence ID" value="KRN27993.1"/>
    <property type="molecule type" value="Genomic_DNA"/>
</dbReference>
<dbReference type="AlphaFoldDB" id="A0A0R2FH94"/>
<dbReference type="Proteomes" id="UP000051645">
    <property type="component" value="Unassembled WGS sequence"/>
</dbReference>
<reference evidence="4 5" key="1">
    <citation type="journal article" date="2015" name="Genome Announc.">
        <title>Expanding the biotechnology potential of lactobacilli through comparative genomics of 213 strains and associated genera.</title>
        <authorList>
            <person name="Sun Z."/>
            <person name="Harris H.M."/>
            <person name="McCann A."/>
            <person name="Guo C."/>
            <person name="Argimon S."/>
            <person name="Zhang W."/>
            <person name="Yang X."/>
            <person name="Jeffery I.B."/>
            <person name="Cooney J.C."/>
            <person name="Kagawa T.F."/>
            <person name="Liu W."/>
            <person name="Song Y."/>
            <person name="Salvetti E."/>
            <person name="Wrobel A."/>
            <person name="Rasinkangas P."/>
            <person name="Parkhill J."/>
            <person name="Rea M.C."/>
            <person name="O'Sullivan O."/>
            <person name="Ritari J."/>
            <person name="Douillard F.P."/>
            <person name="Paul Ross R."/>
            <person name="Yang R."/>
            <person name="Briner A.E."/>
            <person name="Felis G.E."/>
            <person name="de Vos W.M."/>
            <person name="Barrangou R."/>
            <person name="Klaenhammer T.R."/>
            <person name="Caufield P.W."/>
            <person name="Cui Y."/>
            <person name="Zhang H."/>
            <person name="O'Toole P.W."/>
        </authorList>
    </citation>
    <scope>NUCLEOTIDE SEQUENCE [LARGE SCALE GENOMIC DNA]</scope>
    <source>
        <strain evidence="2 5">ATCC BAA-66</strain>
        <strain evidence="3 4">DSM 13344</strain>
    </source>
</reference>
<gene>
    <name evidence="2" type="ORF">IV38_GL001834</name>
    <name evidence="3" type="ORF">IV40_GL001721</name>
</gene>